<protein>
    <submittedName>
        <fullName evidence="3">ATPase AAA</fullName>
    </submittedName>
</protein>
<dbReference type="InterPro" id="IPR025420">
    <property type="entry name" value="DUF4143"/>
</dbReference>
<feature type="domain" description="DUF4143" evidence="2">
    <location>
        <begin position="225"/>
        <end position="388"/>
    </location>
</feature>
<organism evidence="3 4">
    <name type="scientific">Bifidobacterium oedipodis</name>
    <dbReference type="NCBI Taxonomy" id="2675322"/>
    <lineage>
        <taxon>Bacteria</taxon>
        <taxon>Bacillati</taxon>
        <taxon>Actinomycetota</taxon>
        <taxon>Actinomycetes</taxon>
        <taxon>Bifidobacteriales</taxon>
        <taxon>Bifidobacteriaceae</taxon>
        <taxon>Bifidobacterium</taxon>
    </lineage>
</organism>
<dbReference type="RefSeq" id="WP_169172769.1">
    <property type="nucleotide sequence ID" value="NZ_JAAIII010000006.1"/>
</dbReference>
<sequence>MLKRKATEKISFWKQHKGKQALLIDGARQVGKTSIIEDFGRSNYQHMVEINFVDNPDALTAVNNASTADDLFLAISAYADDELVPSETLIFLDEVQQCANVVTMIKFLVNRYGQYDYILSGSLLGVELKSVVSVPVGYLDSFTMYPMDFEEYCWARKVPQNVLQEVTDAYVERRPVNQAVHKRMTDLFHEYLLVGGMPDAVSVFIAEHNIQSLRARQTAIINRYQDDISQYADSLAHKQDIRRIFDLIPSELNQQNKRFRISSMDTHARMTRHENDFLWLADAGVAIPVYNVDEPRYPLMLSMNSRLFKLFLDDVGLLTCLCGMDIVRDLLNDRTDINYGALYENAIAQELKAHGFPLYYFKDNAIGELDFVIEHPRGRVMPIEVKAGKNYKRHSALTRALSTPNYDMEHGIVLAKANVETDGIIDYLPIYMVSQLAYDE</sequence>
<dbReference type="PANTHER" id="PTHR33295:SF7">
    <property type="entry name" value="ATPASE"/>
    <property type="match status" value="1"/>
</dbReference>
<dbReference type="InterPro" id="IPR027417">
    <property type="entry name" value="P-loop_NTPase"/>
</dbReference>
<dbReference type="InterPro" id="IPR041682">
    <property type="entry name" value="AAA_14"/>
</dbReference>
<dbReference type="Pfam" id="PF13635">
    <property type="entry name" value="DUF4143"/>
    <property type="match status" value="1"/>
</dbReference>
<dbReference type="SUPFAM" id="SSF52540">
    <property type="entry name" value="P-loop containing nucleoside triphosphate hydrolases"/>
    <property type="match status" value="1"/>
</dbReference>
<name>A0A7Y0EQV4_9BIFI</name>
<keyword evidence="4" id="KW-1185">Reference proteome</keyword>
<comment type="caution">
    <text evidence="3">The sequence shown here is derived from an EMBL/GenBank/DDBJ whole genome shotgun (WGS) entry which is preliminary data.</text>
</comment>
<dbReference type="AlphaFoldDB" id="A0A7Y0EQV4"/>
<dbReference type="Proteomes" id="UP000532194">
    <property type="component" value="Unassembled WGS sequence"/>
</dbReference>
<dbReference type="Pfam" id="PF13173">
    <property type="entry name" value="AAA_14"/>
    <property type="match status" value="1"/>
</dbReference>
<proteinExistence type="predicted"/>
<evidence type="ECO:0000259" key="2">
    <source>
        <dbReference type="Pfam" id="PF13635"/>
    </source>
</evidence>
<evidence type="ECO:0000313" key="3">
    <source>
        <dbReference type="EMBL" id="NMM94752.1"/>
    </source>
</evidence>
<reference evidence="3 4" key="1">
    <citation type="submission" date="2020-02" db="EMBL/GenBank/DDBJ databases">
        <title>Characterization of phylogenetic diversity of novel bifidobacterial species isolated in Czech ZOOs.</title>
        <authorList>
            <person name="Lugli G.A."/>
            <person name="Vera N.B."/>
            <person name="Ventura M."/>
        </authorList>
    </citation>
    <scope>NUCLEOTIDE SEQUENCE [LARGE SCALE GENOMIC DNA]</scope>
    <source>
        <strain evidence="3 4">DSM 109957</strain>
    </source>
</reference>
<evidence type="ECO:0000313" key="4">
    <source>
        <dbReference type="Proteomes" id="UP000532194"/>
    </source>
</evidence>
<gene>
    <name evidence="3" type="ORF">G1C95_1940</name>
</gene>
<dbReference type="EMBL" id="JAAIII010000006">
    <property type="protein sequence ID" value="NMM94752.1"/>
    <property type="molecule type" value="Genomic_DNA"/>
</dbReference>
<dbReference type="PANTHER" id="PTHR33295">
    <property type="entry name" value="ATPASE"/>
    <property type="match status" value="1"/>
</dbReference>
<accession>A0A7Y0EQV4</accession>
<feature type="domain" description="AAA" evidence="1">
    <location>
        <begin position="19"/>
        <end position="153"/>
    </location>
</feature>
<evidence type="ECO:0000259" key="1">
    <source>
        <dbReference type="Pfam" id="PF13173"/>
    </source>
</evidence>